<evidence type="ECO:0000313" key="1">
    <source>
        <dbReference type="EMBL" id="MCI21278.1"/>
    </source>
</evidence>
<sequence>LLALLRSIQVLEEQHQLMSSFISKNEFFRMIIKLWLEFSFEELECEQLLITQRFSKVIQNLSFQSLCPQMVCM</sequence>
<proteinExistence type="predicted"/>
<reference evidence="1 2" key="1">
    <citation type="journal article" date="2018" name="Front. Plant Sci.">
        <title>Red Clover (Trifolium pratense) and Zigzag Clover (T. medium) - A Picture of Genomic Similarities and Differences.</title>
        <authorList>
            <person name="Dluhosova J."/>
            <person name="Istvanek J."/>
            <person name="Nedelnik J."/>
            <person name="Repkova J."/>
        </authorList>
    </citation>
    <scope>NUCLEOTIDE SEQUENCE [LARGE SCALE GENOMIC DNA]</scope>
    <source>
        <strain evidence="2">cv. 10/8</strain>
        <tissue evidence="1">Leaf</tissue>
    </source>
</reference>
<accession>A0A392QAW9</accession>
<organism evidence="1 2">
    <name type="scientific">Trifolium medium</name>
    <dbReference type="NCBI Taxonomy" id="97028"/>
    <lineage>
        <taxon>Eukaryota</taxon>
        <taxon>Viridiplantae</taxon>
        <taxon>Streptophyta</taxon>
        <taxon>Embryophyta</taxon>
        <taxon>Tracheophyta</taxon>
        <taxon>Spermatophyta</taxon>
        <taxon>Magnoliopsida</taxon>
        <taxon>eudicotyledons</taxon>
        <taxon>Gunneridae</taxon>
        <taxon>Pentapetalae</taxon>
        <taxon>rosids</taxon>
        <taxon>fabids</taxon>
        <taxon>Fabales</taxon>
        <taxon>Fabaceae</taxon>
        <taxon>Papilionoideae</taxon>
        <taxon>50 kb inversion clade</taxon>
        <taxon>NPAAA clade</taxon>
        <taxon>Hologalegina</taxon>
        <taxon>IRL clade</taxon>
        <taxon>Trifolieae</taxon>
        <taxon>Trifolium</taxon>
    </lineage>
</organism>
<dbReference type="AlphaFoldDB" id="A0A392QAW9"/>
<keyword evidence="2" id="KW-1185">Reference proteome</keyword>
<name>A0A392QAW9_9FABA</name>
<dbReference type="Proteomes" id="UP000265520">
    <property type="component" value="Unassembled WGS sequence"/>
</dbReference>
<protein>
    <submittedName>
        <fullName evidence="1">Uncharacterized protein</fullName>
    </submittedName>
</protein>
<comment type="caution">
    <text evidence="1">The sequence shown here is derived from an EMBL/GenBank/DDBJ whole genome shotgun (WGS) entry which is preliminary data.</text>
</comment>
<evidence type="ECO:0000313" key="2">
    <source>
        <dbReference type="Proteomes" id="UP000265520"/>
    </source>
</evidence>
<dbReference type="EMBL" id="LXQA010124131">
    <property type="protein sequence ID" value="MCI21278.1"/>
    <property type="molecule type" value="Genomic_DNA"/>
</dbReference>
<feature type="non-terminal residue" evidence="1">
    <location>
        <position position="1"/>
    </location>
</feature>